<feature type="coiled-coil region" evidence="5">
    <location>
        <begin position="65"/>
        <end position="92"/>
    </location>
</feature>
<dbReference type="PRINTS" id="PR00039">
    <property type="entry name" value="HTHLYSR"/>
</dbReference>
<proteinExistence type="inferred from homology"/>
<gene>
    <name evidence="7" type="ORF">HXX08_21170</name>
    <name evidence="8" type="ORF">OZ401_003918</name>
</gene>
<evidence type="ECO:0000256" key="2">
    <source>
        <dbReference type="ARBA" id="ARBA00023015"/>
    </source>
</evidence>
<evidence type="ECO:0000256" key="4">
    <source>
        <dbReference type="ARBA" id="ARBA00023163"/>
    </source>
</evidence>
<dbReference type="AlphaFoldDB" id="A0A8T7M8M6"/>
<dbReference type="InterPro" id="IPR005119">
    <property type="entry name" value="LysR_subst-bd"/>
</dbReference>
<dbReference type="GO" id="GO:0003677">
    <property type="term" value="F:DNA binding"/>
    <property type="evidence" value="ECO:0007669"/>
    <property type="project" value="UniProtKB-KW"/>
</dbReference>
<evidence type="ECO:0000313" key="8">
    <source>
        <dbReference type="EMBL" id="WJW68309.1"/>
    </source>
</evidence>
<dbReference type="Gene3D" id="1.10.10.10">
    <property type="entry name" value="Winged helix-like DNA-binding domain superfamily/Winged helix DNA-binding domain"/>
    <property type="match status" value="1"/>
</dbReference>
<feature type="domain" description="HTH lysR-type" evidence="6">
    <location>
        <begin position="1"/>
        <end position="58"/>
    </location>
</feature>
<evidence type="ECO:0000256" key="3">
    <source>
        <dbReference type="ARBA" id="ARBA00023125"/>
    </source>
</evidence>
<dbReference type="SUPFAM" id="SSF53850">
    <property type="entry name" value="Periplasmic binding protein-like II"/>
    <property type="match status" value="1"/>
</dbReference>
<evidence type="ECO:0000259" key="6">
    <source>
        <dbReference type="PROSITE" id="PS50931"/>
    </source>
</evidence>
<dbReference type="Proteomes" id="UP000521676">
    <property type="component" value="Unassembled WGS sequence"/>
</dbReference>
<dbReference type="EMBL" id="CP128400">
    <property type="protein sequence ID" value="WJW68309.1"/>
    <property type="molecule type" value="Genomic_DNA"/>
</dbReference>
<dbReference type="Gene3D" id="3.40.190.290">
    <property type="match status" value="1"/>
</dbReference>
<dbReference type="InterPro" id="IPR000847">
    <property type="entry name" value="LysR_HTH_N"/>
</dbReference>
<dbReference type="Pfam" id="PF03466">
    <property type="entry name" value="LysR_substrate"/>
    <property type="match status" value="1"/>
</dbReference>
<evidence type="ECO:0000256" key="5">
    <source>
        <dbReference type="SAM" id="Coils"/>
    </source>
</evidence>
<sequence>MELQQLKYFLSVAKLQHFTHAAEELFISQSSLSRAVAHLEEELGVPLFERQGRQVKLNRMGQLFMRKVENALKELEDGRRELEDMNSSEKGQMALAILPTVGVHLLPGLLSTFRAEHPLITFRLFQNSATAMIDQLERGEIDLCISAPVIEKTQVSWEVLMTEEMYLAVPPGHRLANRPCINLVEVAEDNFISLKHGYGLRDLADNLCREAGFEPKIAFEGEEIGTARSLVAAGLGVALIPALAWQGVIDPLPVQLKVEKPLCQRQIGLAWVDSRYLSAAAQLFRQFAITYFHSHFK</sequence>
<keyword evidence="3" id="KW-0238">DNA-binding</keyword>
<evidence type="ECO:0000313" key="9">
    <source>
        <dbReference type="Proteomes" id="UP000521676"/>
    </source>
</evidence>
<dbReference type="Pfam" id="PF00126">
    <property type="entry name" value="HTH_1"/>
    <property type="match status" value="1"/>
</dbReference>
<accession>A0A8T7M8M6</accession>
<dbReference type="PANTHER" id="PTHR30419">
    <property type="entry name" value="HTH-TYPE TRANSCRIPTIONAL REGULATOR YBHD"/>
    <property type="match status" value="1"/>
</dbReference>
<keyword evidence="5" id="KW-0175">Coiled coil</keyword>
<comment type="similarity">
    <text evidence="1">Belongs to the LysR transcriptional regulatory family.</text>
</comment>
<dbReference type="PROSITE" id="PS50931">
    <property type="entry name" value="HTH_LYSR"/>
    <property type="match status" value="1"/>
</dbReference>
<keyword evidence="4" id="KW-0804">Transcription</keyword>
<reference evidence="8" key="2">
    <citation type="journal article" date="2024" name="Nature">
        <title>Anoxygenic phototroph of the Chloroflexota uses a type I reaction centre.</title>
        <authorList>
            <person name="Tsuji J.M."/>
            <person name="Shaw N.A."/>
            <person name="Nagashima S."/>
            <person name="Venkiteswaran J.J."/>
            <person name="Schiff S.L."/>
            <person name="Watanabe T."/>
            <person name="Fukui M."/>
            <person name="Hanada S."/>
            <person name="Tank M."/>
            <person name="Neufeld J.D."/>
        </authorList>
    </citation>
    <scope>NUCLEOTIDE SEQUENCE</scope>
    <source>
        <strain evidence="8">L227-S17</strain>
    </source>
</reference>
<dbReference type="InterPro" id="IPR036390">
    <property type="entry name" value="WH_DNA-bd_sf"/>
</dbReference>
<protein>
    <submittedName>
        <fullName evidence="7">LysR family transcriptional regulator</fullName>
    </submittedName>
</protein>
<dbReference type="FunFam" id="1.10.10.10:FF:000001">
    <property type="entry name" value="LysR family transcriptional regulator"/>
    <property type="match status" value="1"/>
</dbReference>
<keyword evidence="2" id="KW-0805">Transcription regulation</keyword>
<dbReference type="GO" id="GO:0005829">
    <property type="term" value="C:cytosol"/>
    <property type="evidence" value="ECO:0007669"/>
    <property type="project" value="TreeGrafter"/>
</dbReference>
<keyword evidence="10" id="KW-1185">Reference proteome</keyword>
<dbReference type="GO" id="GO:0003700">
    <property type="term" value="F:DNA-binding transcription factor activity"/>
    <property type="evidence" value="ECO:0007669"/>
    <property type="project" value="InterPro"/>
</dbReference>
<dbReference type="RefSeq" id="WP_341470214.1">
    <property type="nucleotide sequence ID" value="NZ_CP128400.1"/>
</dbReference>
<reference evidence="7 9" key="1">
    <citation type="submission" date="2020-06" db="EMBL/GenBank/DDBJ databases">
        <title>Anoxygenic phototrophic Chloroflexota member uses a Type I reaction center.</title>
        <authorList>
            <person name="Tsuji J.M."/>
            <person name="Shaw N.A."/>
            <person name="Nagashima S."/>
            <person name="Venkiteswaran J."/>
            <person name="Schiff S.L."/>
            <person name="Hanada S."/>
            <person name="Tank M."/>
            <person name="Neufeld J.D."/>
        </authorList>
    </citation>
    <scope>NUCLEOTIDE SEQUENCE [LARGE SCALE GENOMIC DNA]</scope>
    <source>
        <strain evidence="7">L227-S17</strain>
    </source>
</reference>
<evidence type="ECO:0000313" key="10">
    <source>
        <dbReference type="Proteomes" id="UP001431572"/>
    </source>
</evidence>
<dbReference type="PANTHER" id="PTHR30419:SF28">
    <property type="entry name" value="HTH-TYPE TRANSCRIPTIONAL REGULATOR BSDA"/>
    <property type="match status" value="1"/>
</dbReference>
<evidence type="ECO:0000313" key="7">
    <source>
        <dbReference type="EMBL" id="NWJ48376.1"/>
    </source>
</evidence>
<evidence type="ECO:0000256" key="1">
    <source>
        <dbReference type="ARBA" id="ARBA00009437"/>
    </source>
</evidence>
<dbReference type="EMBL" id="JACATZ010000003">
    <property type="protein sequence ID" value="NWJ48376.1"/>
    <property type="molecule type" value="Genomic_DNA"/>
</dbReference>
<dbReference type="InterPro" id="IPR050950">
    <property type="entry name" value="HTH-type_LysR_regulators"/>
</dbReference>
<dbReference type="Proteomes" id="UP001431572">
    <property type="component" value="Chromosome 2"/>
</dbReference>
<organism evidence="7 9">
    <name type="scientific">Candidatus Chlorohelix allophototropha</name>
    <dbReference type="NCBI Taxonomy" id="3003348"/>
    <lineage>
        <taxon>Bacteria</taxon>
        <taxon>Bacillati</taxon>
        <taxon>Chloroflexota</taxon>
        <taxon>Chloroflexia</taxon>
        <taxon>Candidatus Chloroheliales</taxon>
        <taxon>Candidatus Chloroheliaceae</taxon>
        <taxon>Candidatus Chlorohelix</taxon>
    </lineage>
</organism>
<dbReference type="CDD" id="cd08434">
    <property type="entry name" value="PBP2_GltC_like"/>
    <property type="match status" value="1"/>
</dbReference>
<name>A0A8T7M8M6_9CHLR</name>
<dbReference type="SUPFAM" id="SSF46785">
    <property type="entry name" value="Winged helix' DNA-binding domain"/>
    <property type="match status" value="1"/>
</dbReference>
<dbReference type="InterPro" id="IPR036388">
    <property type="entry name" value="WH-like_DNA-bd_sf"/>
</dbReference>